<dbReference type="PANTHER" id="PTHR46901">
    <property type="entry name" value="GH04942P"/>
    <property type="match status" value="1"/>
</dbReference>
<evidence type="ECO:0000259" key="1">
    <source>
        <dbReference type="PROSITE" id="PS50836"/>
    </source>
</evidence>
<organism evidence="4">
    <name type="scientific">Haemonchus placei</name>
    <name type="common">Barber's pole worm</name>
    <dbReference type="NCBI Taxonomy" id="6290"/>
    <lineage>
        <taxon>Eukaryota</taxon>
        <taxon>Metazoa</taxon>
        <taxon>Ecdysozoa</taxon>
        <taxon>Nematoda</taxon>
        <taxon>Chromadorea</taxon>
        <taxon>Rhabditida</taxon>
        <taxon>Rhabditina</taxon>
        <taxon>Rhabditomorpha</taxon>
        <taxon>Strongyloidea</taxon>
        <taxon>Trichostrongylidae</taxon>
        <taxon>Haemonchus</taxon>
    </lineage>
</organism>
<accession>A0A0N4WMS9</accession>
<evidence type="ECO:0000313" key="4">
    <source>
        <dbReference type="WBParaSite" id="HPLM_0001253501-mRNA-1"/>
    </source>
</evidence>
<dbReference type="PROSITE" id="PS50836">
    <property type="entry name" value="DOMON"/>
    <property type="match status" value="1"/>
</dbReference>
<dbReference type="Proteomes" id="UP000268014">
    <property type="component" value="Unassembled WGS sequence"/>
</dbReference>
<keyword evidence="3" id="KW-1185">Reference proteome</keyword>
<dbReference type="PANTHER" id="PTHR46901:SF2">
    <property type="entry name" value="GH04942P"/>
    <property type="match status" value="1"/>
</dbReference>
<dbReference type="WBParaSite" id="HPLM_0001253501-mRNA-1">
    <property type="protein sequence ID" value="HPLM_0001253501-mRNA-1"/>
    <property type="gene ID" value="HPLM_0001253501"/>
</dbReference>
<name>A0A0N4WMS9_HAEPC</name>
<sequence>MSLVATAGREVDGRTVIMFRRSIKEIEPTDHPLGPGRLFVVWAKGQQQDAYFHRAPSALEHSNLKVPFYEDDIVKYHGSKNRGTHFIDFAIPVKLKKSNDARVSISAGKCTILSNRYTHLLCSAILTQRGYLCDRSDVLVSDPVQSRPSAFIPEHPYLSGVKLSFMIHTYGLALSAKDHRGPYH</sequence>
<dbReference type="InterPro" id="IPR005018">
    <property type="entry name" value="DOMON_domain"/>
</dbReference>
<evidence type="ECO:0000313" key="3">
    <source>
        <dbReference type="Proteomes" id="UP000268014"/>
    </source>
</evidence>
<proteinExistence type="predicted"/>
<dbReference type="OrthoDB" id="5844260at2759"/>
<dbReference type="AlphaFoldDB" id="A0A0N4WMS9"/>
<evidence type="ECO:0000313" key="2">
    <source>
        <dbReference type="EMBL" id="VDO45951.1"/>
    </source>
</evidence>
<feature type="domain" description="DOMON" evidence="1">
    <location>
        <begin position="1"/>
        <end position="45"/>
    </location>
</feature>
<protein>
    <submittedName>
        <fullName evidence="4">DOMON domain-containing protein</fullName>
    </submittedName>
</protein>
<reference evidence="2 3" key="2">
    <citation type="submission" date="2018-11" db="EMBL/GenBank/DDBJ databases">
        <authorList>
            <consortium name="Pathogen Informatics"/>
        </authorList>
    </citation>
    <scope>NUCLEOTIDE SEQUENCE [LARGE SCALE GENOMIC DNA]</scope>
    <source>
        <strain evidence="2 3">MHpl1</strain>
    </source>
</reference>
<reference evidence="4" key="1">
    <citation type="submission" date="2017-02" db="UniProtKB">
        <authorList>
            <consortium name="WormBaseParasite"/>
        </authorList>
    </citation>
    <scope>IDENTIFICATION</scope>
</reference>
<gene>
    <name evidence="2" type="ORF">HPLM_LOCUS12527</name>
</gene>
<dbReference type="STRING" id="6290.A0A0N4WMS9"/>
<dbReference type="EMBL" id="UZAF01017894">
    <property type="protein sequence ID" value="VDO45951.1"/>
    <property type="molecule type" value="Genomic_DNA"/>
</dbReference>